<keyword evidence="8" id="KW-1185">Reference proteome</keyword>
<evidence type="ECO:0000256" key="4">
    <source>
        <dbReference type="ARBA" id="ARBA00023136"/>
    </source>
</evidence>
<feature type="transmembrane region" description="Helical" evidence="6">
    <location>
        <begin position="94"/>
        <end position="117"/>
    </location>
</feature>
<comment type="subcellular location">
    <subcellularLocation>
        <location evidence="1">Membrane</location>
        <topology evidence="1">Multi-pass membrane protein</topology>
    </subcellularLocation>
</comment>
<dbReference type="OrthoDB" id="9808930at2"/>
<keyword evidence="4 6" id="KW-0472">Membrane</keyword>
<keyword evidence="2 6" id="KW-0812">Transmembrane</keyword>
<evidence type="ECO:0000256" key="1">
    <source>
        <dbReference type="ARBA" id="ARBA00004141"/>
    </source>
</evidence>
<name>A0A7M3SVV6_9MICC</name>
<evidence type="ECO:0000256" key="3">
    <source>
        <dbReference type="ARBA" id="ARBA00022989"/>
    </source>
</evidence>
<feature type="transmembrane region" description="Helical" evidence="6">
    <location>
        <begin position="123"/>
        <end position="141"/>
    </location>
</feature>
<evidence type="ECO:0000256" key="2">
    <source>
        <dbReference type="ARBA" id="ARBA00022692"/>
    </source>
</evidence>
<dbReference type="RefSeq" id="WP_129316286.1">
    <property type="nucleotide sequence ID" value="NZ_CP197643.1"/>
</dbReference>
<sequence length="156" mass="16928">MNSHTPQPPPAPGPEGHSQSSPGSGRDFDAYGNRIPSDARTMAVLAHLSTLVILLFTAGWLSILGPLIFWLIYKDKPGYAFVRYSSAQAFNFNLLVWIVNIAAWILVIVTFGVGIVIALPVWAVVNIIAIVCHIIGAVKANRGEVYPYPMKISVLS</sequence>
<reference evidence="7 8" key="1">
    <citation type="submission" date="2019-12" db="EMBL/GenBank/DDBJ databases">
        <authorList>
            <person name="Li J."/>
            <person name="Shi Y."/>
            <person name="Xu G."/>
            <person name="Xiao D."/>
            <person name="Ran X."/>
        </authorList>
    </citation>
    <scope>NUCLEOTIDE SEQUENCE [LARGE SCALE GENOMIC DNA]</scope>
    <source>
        <strain evidence="7 8">JCM 15915</strain>
    </source>
</reference>
<evidence type="ECO:0000313" key="8">
    <source>
        <dbReference type="Proteomes" id="UP000462152"/>
    </source>
</evidence>
<evidence type="ECO:0000313" key="7">
    <source>
        <dbReference type="EMBL" id="MUN55921.1"/>
    </source>
</evidence>
<dbReference type="InterPro" id="IPR019109">
    <property type="entry name" value="MamF_MmsF"/>
</dbReference>
<evidence type="ECO:0000256" key="5">
    <source>
        <dbReference type="SAM" id="MobiDB-lite"/>
    </source>
</evidence>
<feature type="compositionally biased region" description="Pro residues" evidence="5">
    <location>
        <begin position="1"/>
        <end position="13"/>
    </location>
</feature>
<comment type="caution">
    <text evidence="7">The sequence shown here is derived from an EMBL/GenBank/DDBJ whole genome shotgun (WGS) entry which is preliminary data.</text>
</comment>
<organism evidence="7 8">
    <name type="scientific">Rothia koreensis</name>
    <dbReference type="NCBI Taxonomy" id="592378"/>
    <lineage>
        <taxon>Bacteria</taxon>
        <taxon>Bacillati</taxon>
        <taxon>Actinomycetota</taxon>
        <taxon>Actinomycetes</taxon>
        <taxon>Micrococcales</taxon>
        <taxon>Micrococcaceae</taxon>
        <taxon>Rothia</taxon>
    </lineage>
</organism>
<dbReference type="AlphaFoldDB" id="A0A7M3SVV6"/>
<protein>
    <submittedName>
        <fullName evidence="7">DUF4870 domain-containing protein</fullName>
    </submittedName>
</protein>
<dbReference type="Pfam" id="PF09685">
    <property type="entry name" value="MamF_MmsF"/>
    <property type="match status" value="1"/>
</dbReference>
<proteinExistence type="predicted"/>
<accession>A0A7M3SVV6</accession>
<dbReference type="Proteomes" id="UP000462152">
    <property type="component" value="Unassembled WGS sequence"/>
</dbReference>
<evidence type="ECO:0000256" key="6">
    <source>
        <dbReference type="SAM" id="Phobius"/>
    </source>
</evidence>
<keyword evidence="3 6" id="KW-1133">Transmembrane helix</keyword>
<feature type="region of interest" description="Disordered" evidence="5">
    <location>
        <begin position="1"/>
        <end position="23"/>
    </location>
</feature>
<gene>
    <name evidence="7" type="ORF">GMA10_12000</name>
</gene>
<dbReference type="EMBL" id="WOGT01000010">
    <property type="protein sequence ID" value="MUN55921.1"/>
    <property type="molecule type" value="Genomic_DNA"/>
</dbReference>
<feature type="transmembrane region" description="Helical" evidence="6">
    <location>
        <begin position="51"/>
        <end position="73"/>
    </location>
</feature>